<dbReference type="SUPFAM" id="SSF52833">
    <property type="entry name" value="Thioredoxin-like"/>
    <property type="match status" value="1"/>
</dbReference>
<evidence type="ECO:0000256" key="2">
    <source>
        <dbReference type="SAM" id="Phobius"/>
    </source>
</evidence>
<keyword evidence="2" id="KW-0472">Membrane</keyword>
<reference evidence="4 5" key="1">
    <citation type="submission" date="2016-10" db="EMBL/GenBank/DDBJ databases">
        <authorList>
            <person name="de Groot N.N."/>
        </authorList>
    </citation>
    <scope>NUCLEOTIDE SEQUENCE [LARGE SCALE GENOMIC DNA]</scope>
    <source>
        <strain evidence="4 5">KPR-7B</strain>
    </source>
</reference>
<dbReference type="InterPro" id="IPR012336">
    <property type="entry name" value="Thioredoxin-like_fold"/>
</dbReference>
<dbReference type="Proteomes" id="UP000199671">
    <property type="component" value="Unassembled WGS sequence"/>
</dbReference>
<keyword evidence="2" id="KW-1133">Transmembrane helix</keyword>
<feature type="domain" description="Thioredoxin-like fold" evidence="3">
    <location>
        <begin position="111"/>
        <end position="264"/>
    </location>
</feature>
<evidence type="ECO:0000256" key="1">
    <source>
        <dbReference type="SAM" id="MobiDB-lite"/>
    </source>
</evidence>
<organism evidence="4 5">
    <name type="scientific">Actinomyces ruminicola</name>
    <dbReference type="NCBI Taxonomy" id="332524"/>
    <lineage>
        <taxon>Bacteria</taxon>
        <taxon>Bacillati</taxon>
        <taxon>Actinomycetota</taxon>
        <taxon>Actinomycetes</taxon>
        <taxon>Actinomycetales</taxon>
        <taxon>Actinomycetaceae</taxon>
        <taxon>Actinomyces</taxon>
    </lineage>
</organism>
<evidence type="ECO:0000313" key="5">
    <source>
        <dbReference type="Proteomes" id="UP000199671"/>
    </source>
</evidence>
<evidence type="ECO:0000313" key="4">
    <source>
        <dbReference type="EMBL" id="SDM28644.1"/>
    </source>
</evidence>
<gene>
    <name evidence="4" type="ORF">SAMN04487766_101224</name>
</gene>
<dbReference type="RefSeq" id="WP_256328943.1">
    <property type="nucleotide sequence ID" value="NZ_FNHU01000001.1"/>
</dbReference>
<dbReference type="InterPro" id="IPR006311">
    <property type="entry name" value="TAT_signal"/>
</dbReference>
<dbReference type="Gene3D" id="3.40.30.10">
    <property type="entry name" value="Glutaredoxin"/>
    <property type="match status" value="1"/>
</dbReference>
<protein>
    <submittedName>
        <fullName evidence="4">Protein-disulfide isomerase</fullName>
    </submittedName>
</protein>
<dbReference type="GO" id="GO:0016853">
    <property type="term" value="F:isomerase activity"/>
    <property type="evidence" value="ECO:0007669"/>
    <property type="project" value="UniProtKB-KW"/>
</dbReference>
<accession>A0A1G9RZQ5</accession>
<sequence>MASNQPRPTKAERREAARAKARALREEQERRERRARITRRSLLGVGGLAVVGAATALVVTGRDKTDSSPALGGPIAAEASADGLPATVRADGSIVFGSNLEPGSITDGARNLHIYFDYTCHFCVSFEELHNAEIETLLGDGTINLVLHPARFLEQTDEGSWSNMVGNAMGVVLDQEPASALAFHKAALSRFGQIYAAQDSSALNAESVAQAATEAGVSDAVVQQIATAISDNTYSAWLELNRKTFSKGGVSGTPTVCLDSEQLELQAIATESGITDYIQGGASAASRETSAR</sequence>
<feature type="compositionally biased region" description="Basic and acidic residues" evidence="1">
    <location>
        <begin position="9"/>
        <end position="32"/>
    </location>
</feature>
<feature type="region of interest" description="Disordered" evidence="1">
    <location>
        <begin position="1"/>
        <end position="33"/>
    </location>
</feature>
<keyword evidence="4" id="KW-0413">Isomerase</keyword>
<keyword evidence="2" id="KW-0812">Transmembrane</keyword>
<feature type="transmembrane region" description="Helical" evidence="2">
    <location>
        <begin position="41"/>
        <end position="59"/>
    </location>
</feature>
<dbReference type="PROSITE" id="PS51318">
    <property type="entry name" value="TAT"/>
    <property type="match status" value="1"/>
</dbReference>
<dbReference type="AlphaFoldDB" id="A0A1G9RZQ5"/>
<dbReference type="Pfam" id="PF13462">
    <property type="entry name" value="Thioredoxin_4"/>
    <property type="match status" value="1"/>
</dbReference>
<proteinExistence type="predicted"/>
<name>A0A1G9RZQ5_9ACTO</name>
<evidence type="ECO:0000259" key="3">
    <source>
        <dbReference type="Pfam" id="PF13462"/>
    </source>
</evidence>
<dbReference type="EMBL" id="FNHU01000001">
    <property type="protein sequence ID" value="SDM28644.1"/>
    <property type="molecule type" value="Genomic_DNA"/>
</dbReference>
<dbReference type="InterPro" id="IPR036249">
    <property type="entry name" value="Thioredoxin-like_sf"/>
</dbReference>